<evidence type="ECO:0000256" key="12">
    <source>
        <dbReference type="SAM" id="SignalP"/>
    </source>
</evidence>
<comment type="caution">
    <text evidence="14">The sequence shown here is derived from an EMBL/GenBank/DDBJ whole genome shotgun (WGS) entry which is preliminary data.</text>
</comment>
<evidence type="ECO:0000256" key="4">
    <source>
        <dbReference type="ARBA" id="ARBA00022737"/>
    </source>
</evidence>
<keyword evidence="4" id="KW-0677">Repeat</keyword>
<evidence type="ECO:0000256" key="11">
    <source>
        <dbReference type="SAM" id="Phobius"/>
    </source>
</evidence>
<feature type="domain" description="EGF-like" evidence="13">
    <location>
        <begin position="959"/>
        <end position="1015"/>
    </location>
</feature>
<keyword evidence="6 9" id="KW-1015">Disulfide bond</keyword>
<dbReference type="PRINTS" id="PR00261">
    <property type="entry name" value="LDLRECEPTOR"/>
</dbReference>
<evidence type="ECO:0000259" key="13">
    <source>
        <dbReference type="SMART" id="SM00181"/>
    </source>
</evidence>
<dbReference type="Gene3D" id="4.10.400.10">
    <property type="entry name" value="Low-density Lipoprotein Receptor"/>
    <property type="match status" value="2"/>
</dbReference>
<feature type="compositionally biased region" description="Low complexity" evidence="10">
    <location>
        <begin position="1677"/>
        <end position="1687"/>
    </location>
</feature>
<dbReference type="InterPro" id="IPR000742">
    <property type="entry name" value="EGF"/>
</dbReference>
<evidence type="ECO:0000256" key="10">
    <source>
        <dbReference type="SAM" id="MobiDB-lite"/>
    </source>
</evidence>
<comment type="subcellular location">
    <subcellularLocation>
        <location evidence="1">Membrane</location>
        <topology evidence="1">Single-pass membrane protein</topology>
    </subcellularLocation>
</comment>
<evidence type="ECO:0000313" key="14">
    <source>
        <dbReference type="EMBL" id="CAD6185514.1"/>
    </source>
</evidence>
<dbReference type="Gene3D" id="2.120.10.30">
    <property type="entry name" value="TolB, C-terminal domain"/>
    <property type="match status" value="4"/>
</dbReference>
<accession>A0A8S1GRH3</accession>
<evidence type="ECO:0000256" key="7">
    <source>
        <dbReference type="ARBA" id="ARBA00023170"/>
    </source>
</evidence>
<reference evidence="14" key="1">
    <citation type="submission" date="2020-10" db="EMBL/GenBank/DDBJ databases">
        <authorList>
            <person name="Kikuchi T."/>
        </authorList>
    </citation>
    <scope>NUCLEOTIDE SEQUENCE</scope>
    <source>
        <strain evidence="14">NKZ352</strain>
    </source>
</reference>
<dbReference type="SMART" id="SM00135">
    <property type="entry name" value="LY"/>
    <property type="match status" value="6"/>
</dbReference>
<feature type="chain" id="PRO_5035934768" description="EGF-like domain-containing protein" evidence="12">
    <location>
        <begin position="19"/>
        <end position="1695"/>
    </location>
</feature>
<dbReference type="PROSITE" id="PS01209">
    <property type="entry name" value="LDLRA_1"/>
    <property type="match status" value="1"/>
</dbReference>
<dbReference type="Proteomes" id="UP000835052">
    <property type="component" value="Unassembled WGS sequence"/>
</dbReference>
<dbReference type="PANTHER" id="PTHR46513:SF44">
    <property type="entry name" value="LDL RECEPTOR RELATED PROTEIN 4"/>
    <property type="match status" value="1"/>
</dbReference>
<dbReference type="CDD" id="cd00112">
    <property type="entry name" value="LDLa"/>
    <property type="match status" value="1"/>
</dbReference>
<dbReference type="GO" id="GO:0016020">
    <property type="term" value="C:membrane"/>
    <property type="evidence" value="ECO:0007669"/>
    <property type="project" value="UniProtKB-SubCell"/>
</dbReference>
<evidence type="ECO:0000256" key="5">
    <source>
        <dbReference type="ARBA" id="ARBA00023136"/>
    </source>
</evidence>
<dbReference type="Pfam" id="PF14670">
    <property type="entry name" value="FXa_inhibition"/>
    <property type="match status" value="2"/>
</dbReference>
<feature type="region of interest" description="Disordered" evidence="10">
    <location>
        <begin position="1617"/>
        <end position="1695"/>
    </location>
</feature>
<dbReference type="InterPro" id="IPR000033">
    <property type="entry name" value="LDLR_classB_rpt"/>
</dbReference>
<dbReference type="SUPFAM" id="SSF57424">
    <property type="entry name" value="LDL receptor-like module"/>
    <property type="match status" value="2"/>
</dbReference>
<keyword evidence="2" id="KW-0245">EGF-like domain</keyword>
<dbReference type="SMART" id="SM00181">
    <property type="entry name" value="EGF"/>
    <property type="match status" value="4"/>
</dbReference>
<dbReference type="PANTHER" id="PTHR46513">
    <property type="entry name" value="VITELLOGENIN RECEPTOR-LIKE PROTEIN-RELATED-RELATED"/>
    <property type="match status" value="1"/>
</dbReference>
<feature type="transmembrane region" description="Helical" evidence="11">
    <location>
        <begin position="1496"/>
        <end position="1518"/>
    </location>
</feature>
<dbReference type="InterPro" id="IPR050778">
    <property type="entry name" value="Cueball_EGF_LRP_Nidogen"/>
</dbReference>
<comment type="caution">
    <text evidence="9">Lacks conserved residue(s) required for the propagation of feature annotation.</text>
</comment>
<dbReference type="InterPro" id="IPR036055">
    <property type="entry name" value="LDL_receptor-like_sf"/>
</dbReference>
<keyword evidence="15" id="KW-1185">Reference proteome</keyword>
<feature type="domain" description="EGF-like" evidence="13">
    <location>
        <begin position="1316"/>
        <end position="1359"/>
    </location>
</feature>
<evidence type="ECO:0000256" key="2">
    <source>
        <dbReference type="ARBA" id="ARBA00022536"/>
    </source>
</evidence>
<feature type="compositionally biased region" description="Polar residues" evidence="10">
    <location>
        <begin position="1636"/>
        <end position="1651"/>
    </location>
</feature>
<evidence type="ECO:0000256" key="9">
    <source>
        <dbReference type="PROSITE-ProRule" id="PRU00124"/>
    </source>
</evidence>
<dbReference type="OrthoDB" id="72419at2759"/>
<feature type="domain" description="EGF-like" evidence="13">
    <location>
        <begin position="304"/>
        <end position="343"/>
    </location>
</feature>
<keyword evidence="11" id="KW-1133">Transmembrane helix</keyword>
<keyword evidence="8" id="KW-0325">Glycoprotein</keyword>
<evidence type="ECO:0000256" key="1">
    <source>
        <dbReference type="ARBA" id="ARBA00004167"/>
    </source>
</evidence>
<keyword evidence="7" id="KW-0675">Receptor</keyword>
<dbReference type="SUPFAM" id="SSF63825">
    <property type="entry name" value="YWTD domain"/>
    <property type="match status" value="4"/>
</dbReference>
<organism evidence="14 15">
    <name type="scientific">Caenorhabditis auriculariae</name>
    <dbReference type="NCBI Taxonomy" id="2777116"/>
    <lineage>
        <taxon>Eukaryota</taxon>
        <taxon>Metazoa</taxon>
        <taxon>Ecdysozoa</taxon>
        <taxon>Nematoda</taxon>
        <taxon>Chromadorea</taxon>
        <taxon>Rhabditida</taxon>
        <taxon>Rhabditina</taxon>
        <taxon>Rhabditomorpha</taxon>
        <taxon>Rhabditoidea</taxon>
        <taxon>Rhabditidae</taxon>
        <taxon>Peloderinae</taxon>
        <taxon>Caenorhabditis</taxon>
    </lineage>
</organism>
<dbReference type="SUPFAM" id="SSF57196">
    <property type="entry name" value="EGF/Laminin"/>
    <property type="match status" value="2"/>
</dbReference>
<evidence type="ECO:0000256" key="8">
    <source>
        <dbReference type="ARBA" id="ARBA00023180"/>
    </source>
</evidence>
<keyword evidence="12" id="KW-0732">Signal</keyword>
<dbReference type="EMBL" id="CAJGYM010000002">
    <property type="protein sequence ID" value="CAD6185514.1"/>
    <property type="molecule type" value="Genomic_DNA"/>
</dbReference>
<gene>
    <name evidence="14" type="ORF">CAUJ_LOCUS1433</name>
</gene>
<dbReference type="PROSITE" id="PS50068">
    <property type="entry name" value="LDLRA_2"/>
    <property type="match status" value="3"/>
</dbReference>
<dbReference type="InterPro" id="IPR023415">
    <property type="entry name" value="LDLR_class-A_CS"/>
</dbReference>
<evidence type="ECO:0000313" key="15">
    <source>
        <dbReference type="Proteomes" id="UP000835052"/>
    </source>
</evidence>
<name>A0A8S1GRH3_9PELO</name>
<evidence type="ECO:0000256" key="3">
    <source>
        <dbReference type="ARBA" id="ARBA00022583"/>
    </source>
</evidence>
<proteinExistence type="predicted"/>
<feature type="signal peptide" evidence="12">
    <location>
        <begin position="1"/>
        <end position="18"/>
    </location>
</feature>
<dbReference type="GO" id="GO:0006897">
    <property type="term" value="P:endocytosis"/>
    <property type="evidence" value="ECO:0007669"/>
    <property type="project" value="UniProtKB-KW"/>
</dbReference>
<sequence>MGLSRIFLISVCIVSCGSLRLFARTARSISLIEIDTEERLNITVSTPLVSSIVEDAHVLLAADIRNNIGYFMTRGSLHAINIEDRQVRELGKIGHHVDDSPSSIDLDWITGQFYVGVQGDHDSSGRIEVCSISDVSNCAVVLFDGLDYLYSLVVNPSEGLMYWQNGISNSVESAYMNGSNHDRTPIETAETMFAQQNIRLTSLTFHPPSQRMFFVRSLGSANEIVACHLTGSRSCQVQAVADDIIHLAVSEKYLIWSMSVHGSLMYCTIDNCQETKQMVKVAGVETFVVLDPALQPHKNKHPNPCARRNFGCSHYCLLTHGRPHASCACPIGIALEKDGRTCQKKGIDKMLLISALNGLYKISLDTSDLTSIQIKYEGHEQGQKLDGVEFDQKTKFVYWLEGLREEPTSSVFGKVVKRCLINGSNTKVILTVPTNVKAIKIDPPTQNLYWLEEGITSRIGMTSLSTFFSKTIILNGLRGAKAFALNYEKRIIVVASDREDYGIIEQFSLDGKNRTRILSLPQGHFVISIDFDVKANKVYWTESNSTQVAWLDLNEGIAERIDFPPSIRLAQPNIVSVLEETIFFNSFAERYLLKMVPSEADEADKIEVSIFGSSGMKAISMFNNDIKKDVCSVSNGGCQHICTSNYALKPVCLCADGFALKDDGISCTAFSEMFFMISGRGQNFLEIVTSGSLPQTNNFISNYNDVFKKILCASVDNFQSELIIAGISVDGYGTIAKALIPSVSNYSVVTAIPSITVLLSESSLNGVVSIAVDQTSRNIFWTNAHTNRVEVCDMTGQFRRALAWKNTYPRQMVLSSTQKAIFYVNAAKNVTIRKLPMSGDVSGGVDIITELENILSLSIDEQNSQIYWVENNDVWIVSVALLDGKQREILYVGKDRNPLDISFYNNLLYFIENSGSADTPGVLGNYDGMAFKSIHSNMPHISSFKLHQRQEKPNKKIDLCGWETNRCKQLCLPKERENERSFFGFEESHSEMCTCSDHFFLESSAAVATVAAQCKPIAQSVFAVTHNGISMLSLHRLADKSMTWRQDPITRLPLKFKRSTVISSISYHSVFRTLFWIEQDDPTSIKTASVDHPYERLAFNSLTSSHCNFFVALAVDDVGNQLYTTCYRSSTGFVAVYSISNSPILLKYIGIVVSGDAAASATGIPTQPRAIIVVPLKNIFFYVDKSGVAKQGTSSIVKCSLDGKKCINWLTEGVSANTKLQAELNIESSRLFYTSKTGVWSRDIASATSHVRHHYSSQQGTTEYAVAPLDEVIVLVADIHKQKSFVIDLLINETIPALTDTYLLTITSTLEAQSKTCRESGCSHMCRYAREKDAPIQEKFECLCPIGFALSSESSKICVPSVTCEPWQFSCADGQQCVHAAKKCDRVNDCNDHSDETSSQCSTVGEGWPCDDGTSSVNRTFVCDGFTHCPDASDELHCRCERPHENFDCGAWSSSNSKKCVPRISMCNQNLDCELGEDESALVCFRFSAIQSNAGWLYSVLLAIVILLILILVMFCCARQAKAPSPTNCTMTTDRNEASSLLPSTAIPRPPQFLPDQVPLHSYSVTNSSSTCIALPPPNSSWTASKISSSAEIPPHRFYAPPPSTASLSTYGVVRPTDIRMIPRSSHTRRRRTQSPDDSSVENVRMTSTPRNGKYTDSPKMFDTKTRPSPIAFQPIHHSSTSSLSSHSSDENPRY</sequence>
<keyword evidence="3" id="KW-0254">Endocytosis</keyword>
<keyword evidence="5 11" id="KW-0472">Membrane</keyword>
<keyword evidence="11" id="KW-0812">Transmembrane</keyword>
<evidence type="ECO:0000256" key="6">
    <source>
        <dbReference type="ARBA" id="ARBA00023157"/>
    </source>
</evidence>
<dbReference type="SMART" id="SM00192">
    <property type="entry name" value="LDLa"/>
    <property type="match status" value="3"/>
</dbReference>
<dbReference type="InterPro" id="IPR011042">
    <property type="entry name" value="6-blade_b-propeller_TolB-like"/>
</dbReference>
<dbReference type="Pfam" id="PF00057">
    <property type="entry name" value="Ldl_recept_a"/>
    <property type="match status" value="1"/>
</dbReference>
<dbReference type="InterPro" id="IPR002172">
    <property type="entry name" value="LDrepeatLR_classA_rpt"/>
</dbReference>
<feature type="domain" description="EGF-like" evidence="13">
    <location>
        <begin position="630"/>
        <end position="668"/>
    </location>
</feature>
<feature type="disulfide bond" evidence="9">
    <location>
        <begin position="1423"/>
        <end position="1438"/>
    </location>
</feature>
<protein>
    <recommendedName>
        <fullName evidence="13">EGF-like domain-containing protein</fullName>
    </recommendedName>
</protein>